<dbReference type="AlphaFoldDB" id="A0A7J7CLK0"/>
<dbReference type="EMBL" id="JAAARO010000015">
    <property type="protein sequence ID" value="KAF5734929.1"/>
    <property type="molecule type" value="Genomic_DNA"/>
</dbReference>
<keyword evidence="1" id="KW-0472">Membrane</keyword>
<dbReference type="Proteomes" id="UP000593562">
    <property type="component" value="Unassembled WGS sequence"/>
</dbReference>
<evidence type="ECO:0000313" key="3">
    <source>
        <dbReference type="Proteomes" id="UP000593562"/>
    </source>
</evidence>
<dbReference type="InParanoid" id="A0A7J7CLK0"/>
<name>A0A7J7CLK0_TRIWF</name>
<keyword evidence="1" id="KW-0812">Transmembrane</keyword>
<evidence type="ECO:0000256" key="1">
    <source>
        <dbReference type="SAM" id="Phobius"/>
    </source>
</evidence>
<dbReference type="InterPro" id="IPR052107">
    <property type="entry name" value="HEAT6"/>
</dbReference>
<evidence type="ECO:0000313" key="2">
    <source>
        <dbReference type="EMBL" id="KAF5734929.1"/>
    </source>
</evidence>
<comment type="caution">
    <text evidence="2">The sequence shown here is derived from an EMBL/GenBank/DDBJ whole genome shotgun (WGS) entry which is preliminary data.</text>
</comment>
<sequence length="174" mass="19212">MSASASSSSSFVRTWRTTFLSLRDETLTSTPRRSTIGHLLLVYSSPIRTVSSLPPPTPHEVTSDFIFLLELAANATPNLRHYTIPTLSQVVELIHGICHCTTVELNPSSWTFILDSFGKTLEFCIGNNSAISSVIECLKTTVRRLISVYHQKWLLLVSVALLLLIVRLGSGINV</sequence>
<dbReference type="PANTHER" id="PTHR13366">
    <property type="entry name" value="MALARIA ANTIGEN-RELATED"/>
    <property type="match status" value="1"/>
</dbReference>
<accession>A0A7J7CLK0</accession>
<reference evidence="2 3" key="1">
    <citation type="journal article" date="2020" name="Nat. Commun.">
        <title>Genome of Tripterygium wilfordii and identification of cytochrome P450 involved in triptolide biosynthesis.</title>
        <authorList>
            <person name="Tu L."/>
            <person name="Su P."/>
            <person name="Zhang Z."/>
            <person name="Gao L."/>
            <person name="Wang J."/>
            <person name="Hu T."/>
            <person name="Zhou J."/>
            <person name="Zhang Y."/>
            <person name="Zhao Y."/>
            <person name="Liu Y."/>
            <person name="Song Y."/>
            <person name="Tong Y."/>
            <person name="Lu Y."/>
            <person name="Yang J."/>
            <person name="Xu C."/>
            <person name="Jia M."/>
            <person name="Peters R.J."/>
            <person name="Huang L."/>
            <person name="Gao W."/>
        </authorList>
    </citation>
    <scope>NUCLEOTIDE SEQUENCE [LARGE SCALE GENOMIC DNA]</scope>
    <source>
        <strain evidence="3">cv. XIE 37</strain>
        <tissue evidence="2">Leaf</tissue>
    </source>
</reference>
<dbReference type="PANTHER" id="PTHR13366:SF0">
    <property type="entry name" value="HEAT REPEAT-CONTAINING PROTEIN 6"/>
    <property type="match status" value="1"/>
</dbReference>
<keyword evidence="1" id="KW-1133">Transmembrane helix</keyword>
<organism evidence="2 3">
    <name type="scientific">Tripterygium wilfordii</name>
    <name type="common">Thunder God vine</name>
    <dbReference type="NCBI Taxonomy" id="458696"/>
    <lineage>
        <taxon>Eukaryota</taxon>
        <taxon>Viridiplantae</taxon>
        <taxon>Streptophyta</taxon>
        <taxon>Embryophyta</taxon>
        <taxon>Tracheophyta</taxon>
        <taxon>Spermatophyta</taxon>
        <taxon>Magnoliopsida</taxon>
        <taxon>eudicotyledons</taxon>
        <taxon>Gunneridae</taxon>
        <taxon>Pentapetalae</taxon>
        <taxon>rosids</taxon>
        <taxon>fabids</taxon>
        <taxon>Celastrales</taxon>
        <taxon>Celastraceae</taxon>
        <taxon>Tripterygium</taxon>
    </lineage>
</organism>
<proteinExistence type="predicted"/>
<keyword evidence="3" id="KW-1185">Reference proteome</keyword>
<gene>
    <name evidence="2" type="ORF">HS088_TW15G00426</name>
</gene>
<protein>
    <submittedName>
        <fullName evidence="2">HEAT repeat-containing protein 6</fullName>
    </submittedName>
</protein>
<feature type="transmembrane region" description="Helical" evidence="1">
    <location>
        <begin position="153"/>
        <end position="172"/>
    </location>
</feature>